<comment type="caution">
    <text evidence="2">The sequence shown here is derived from an EMBL/GenBank/DDBJ whole genome shotgun (WGS) entry which is preliminary data.</text>
</comment>
<evidence type="ECO:0000313" key="2">
    <source>
        <dbReference type="EMBL" id="TVP41711.1"/>
    </source>
</evidence>
<protein>
    <submittedName>
        <fullName evidence="2">Uncharacterized protein</fullName>
    </submittedName>
</protein>
<evidence type="ECO:0000313" key="3">
    <source>
        <dbReference type="Proteomes" id="UP000315289"/>
    </source>
</evidence>
<keyword evidence="1" id="KW-0812">Transmembrane</keyword>
<organism evidence="2 3">
    <name type="scientific">Candidatus Nitrosocosmicus arcticus</name>
    <dbReference type="NCBI Taxonomy" id="2035267"/>
    <lineage>
        <taxon>Archaea</taxon>
        <taxon>Nitrososphaerota</taxon>
        <taxon>Nitrososphaeria</taxon>
        <taxon>Nitrososphaerales</taxon>
        <taxon>Nitrososphaeraceae</taxon>
        <taxon>Candidatus Nitrosocosmicus</taxon>
    </lineage>
</organism>
<accession>A0A557SYN2</accession>
<dbReference type="EMBL" id="VOAH01000001">
    <property type="protein sequence ID" value="TVP41711.1"/>
    <property type="molecule type" value="Genomic_DNA"/>
</dbReference>
<keyword evidence="1" id="KW-0472">Membrane</keyword>
<keyword evidence="1" id="KW-1133">Transmembrane helix</keyword>
<feature type="transmembrane region" description="Helical" evidence="1">
    <location>
        <begin position="20"/>
        <end position="38"/>
    </location>
</feature>
<evidence type="ECO:0000256" key="1">
    <source>
        <dbReference type="SAM" id="Phobius"/>
    </source>
</evidence>
<keyword evidence="3" id="KW-1185">Reference proteome</keyword>
<reference evidence="2 3" key="1">
    <citation type="journal article" date="2019" name="Front. Microbiol.">
        <title>Ammonia Oxidation by the Arctic Terrestrial Thaumarchaeote Candidatus Nitrosocosmicus arcticus Is Stimulated by Increasing Temperatures.</title>
        <authorList>
            <person name="Alves R.J.E."/>
            <person name="Kerou M."/>
            <person name="Zappe A."/>
            <person name="Bittner R."/>
            <person name="Abby S.S."/>
            <person name="Schmidt H.A."/>
            <person name="Pfeifer K."/>
            <person name="Schleper C."/>
        </authorList>
    </citation>
    <scope>NUCLEOTIDE SEQUENCE [LARGE SCALE GENOMIC DNA]</scope>
    <source>
        <strain evidence="2 3">Kfb</strain>
    </source>
</reference>
<gene>
    <name evidence="2" type="ORF">NARC_10117</name>
</gene>
<proteinExistence type="predicted"/>
<dbReference type="AlphaFoldDB" id="A0A557SYN2"/>
<name>A0A557SYN2_9ARCH</name>
<sequence>MLAEDKSEPTGTHYISTQVVTHIVYSFFTIFAKVLIYMS</sequence>
<dbReference type="Proteomes" id="UP000315289">
    <property type="component" value="Unassembled WGS sequence"/>
</dbReference>